<organism evidence="1 2">
    <name type="scientific">Laetiporus sulphureus 93-53</name>
    <dbReference type="NCBI Taxonomy" id="1314785"/>
    <lineage>
        <taxon>Eukaryota</taxon>
        <taxon>Fungi</taxon>
        <taxon>Dikarya</taxon>
        <taxon>Basidiomycota</taxon>
        <taxon>Agaricomycotina</taxon>
        <taxon>Agaricomycetes</taxon>
        <taxon>Polyporales</taxon>
        <taxon>Laetiporus</taxon>
    </lineage>
</organism>
<dbReference type="Proteomes" id="UP000076871">
    <property type="component" value="Unassembled WGS sequence"/>
</dbReference>
<dbReference type="GeneID" id="63824921"/>
<sequence length="497" mass="53737">MPLASSGARALKPAGGGLLHGGVHNHSSRSIHIPSFVPRANAGQTTSTAQTLFKQTRHLFSRFVANLAAPSVLRAPRNVPSTARSIFQGPVQGRTIQQGLSYPARIALGRPLQAPCLPRPVAVPRGVGQVGLGLARNFSTARPIFQNLVENVPIAGRAFLEADWDVKMAKEKENMRLQKARMTTASKKGKGQMQKPVEKKFVVPTLEEHNAELDHYFPAAAIPEVTTYLLIPLSPEQGSRLPLAVAPPISASTHPLLPFEIVASVLTAHNTQSLRVNSLFTRLDASRVFEHPGVHCEAYGGPGGLCTLLEIRFQGWDEARVRSVIGEAGQGWCVLEEVWKDQEQAERERMDEIVETMGSEGNASWSSSSDNLRCPQAVHVDPSASLVLPTLDFSASFPMSSPTPSMNIGMPTALSDLEFHNAWSALESDSDHSMADDMSIVSNDDIRSSAAISESSWAETDFVSGSRRGSEGSFGFGFSSEFASRMEDSVGPRAEMF</sequence>
<reference evidence="1 2" key="1">
    <citation type="journal article" date="2016" name="Mol. Biol. Evol.">
        <title>Comparative Genomics of Early-Diverging Mushroom-Forming Fungi Provides Insights into the Origins of Lignocellulose Decay Capabilities.</title>
        <authorList>
            <person name="Nagy L.G."/>
            <person name="Riley R."/>
            <person name="Tritt A."/>
            <person name="Adam C."/>
            <person name="Daum C."/>
            <person name="Floudas D."/>
            <person name="Sun H."/>
            <person name="Yadav J.S."/>
            <person name="Pangilinan J."/>
            <person name="Larsson K.H."/>
            <person name="Matsuura K."/>
            <person name="Barry K."/>
            <person name="Labutti K."/>
            <person name="Kuo R."/>
            <person name="Ohm R.A."/>
            <person name="Bhattacharya S.S."/>
            <person name="Shirouzu T."/>
            <person name="Yoshinaga Y."/>
            <person name="Martin F.M."/>
            <person name="Grigoriev I.V."/>
            <person name="Hibbett D.S."/>
        </authorList>
    </citation>
    <scope>NUCLEOTIDE SEQUENCE [LARGE SCALE GENOMIC DNA]</scope>
    <source>
        <strain evidence="1 2">93-53</strain>
    </source>
</reference>
<dbReference type="STRING" id="1314785.A0A165HD16"/>
<accession>A0A165HD16</accession>
<gene>
    <name evidence="1" type="ORF">LAESUDRAFT_720814</name>
</gene>
<dbReference type="InParanoid" id="A0A165HD16"/>
<evidence type="ECO:0000313" key="2">
    <source>
        <dbReference type="Proteomes" id="UP000076871"/>
    </source>
</evidence>
<name>A0A165HD16_9APHY</name>
<keyword evidence="2" id="KW-1185">Reference proteome</keyword>
<dbReference type="RefSeq" id="XP_040769311.1">
    <property type="nucleotide sequence ID" value="XM_040907892.1"/>
</dbReference>
<dbReference type="OrthoDB" id="2585251at2759"/>
<evidence type="ECO:0000313" key="1">
    <source>
        <dbReference type="EMBL" id="KZT11571.1"/>
    </source>
</evidence>
<dbReference type="EMBL" id="KV427607">
    <property type="protein sequence ID" value="KZT11571.1"/>
    <property type="molecule type" value="Genomic_DNA"/>
</dbReference>
<protein>
    <submittedName>
        <fullName evidence="1">Uncharacterized protein</fullName>
    </submittedName>
</protein>
<proteinExistence type="predicted"/>
<dbReference type="AlphaFoldDB" id="A0A165HD16"/>